<evidence type="ECO:0000313" key="4">
    <source>
        <dbReference type="EMBL" id="CBY40890.1"/>
    </source>
</evidence>
<evidence type="ECO:0008006" key="6">
    <source>
        <dbReference type="Google" id="ProtNLM"/>
    </source>
</evidence>
<evidence type="ECO:0000313" key="2">
    <source>
        <dbReference type="EMBL" id="CBY11449.1"/>
    </source>
</evidence>
<keyword evidence="1" id="KW-0812">Transmembrane</keyword>
<evidence type="ECO:0000313" key="5">
    <source>
        <dbReference type="Proteomes" id="UP000001307"/>
    </source>
</evidence>
<accession>E4XNL1</accession>
<dbReference type="EMBL" id="FN653085">
    <property type="protein sequence ID" value="CBY11449.1"/>
    <property type="molecule type" value="Genomic_DNA"/>
</dbReference>
<dbReference type="Proteomes" id="UP000011014">
    <property type="component" value="Unassembled WGS sequence"/>
</dbReference>
<dbReference type="AlphaFoldDB" id="E4XNL1"/>
<feature type="transmembrane region" description="Helical" evidence="1">
    <location>
        <begin position="101"/>
        <end position="120"/>
    </location>
</feature>
<dbReference type="EMBL" id="FN655132">
    <property type="protein sequence ID" value="CBY38105.1"/>
    <property type="molecule type" value="Genomic_DNA"/>
</dbReference>
<keyword evidence="1" id="KW-1133">Transmembrane helix</keyword>
<protein>
    <recommendedName>
        <fullName evidence="6">Transmembrane protein</fullName>
    </recommendedName>
</protein>
<gene>
    <name evidence="2" type="ORF">GSOID_T00016609001</name>
    <name evidence="4" type="ORF">GSOID_T00022932001</name>
    <name evidence="3" type="ORF">GSOID_T00031613001</name>
</gene>
<keyword evidence="5" id="KW-1185">Reference proteome</keyword>
<dbReference type="Proteomes" id="UP000001307">
    <property type="component" value="Unassembled WGS sequence"/>
</dbReference>
<name>E4XNL1_OIKDI</name>
<sequence length="190" mass="22386">MRQTLARFNQTGIKHSTANRDRFGHSQTYGVFGNVGMGRHYNPTTNFTLEDMRRRSIVYSDVYLDGFENSYWADRKAFRILSPEHAKKARFFRQRFFTRRFFNYCFFLACGAYFLFAILFTQRYLGIGQRINNFALERSMENRAAREEVALTESAEYAPALVQGYKKLMAPENLSSWANYEPKNEWKPIA</sequence>
<evidence type="ECO:0000256" key="1">
    <source>
        <dbReference type="SAM" id="Phobius"/>
    </source>
</evidence>
<evidence type="ECO:0000313" key="3">
    <source>
        <dbReference type="EMBL" id="CBY38105.1"/>
    </source>
</evidence>
<reference evidence="2" key="1">
    <citation type="journal article" date="2010" name="Science">
        <title>Plasticity of animal genome architecture unmasked by rapid evolution of a pelagic tunicate.</title>
        <authorList>
            <person name="Denoeud F."/>
            <person name="Henriet S."/>
            <person name="Mungpakdee S."/>
            <person name="Aury J.M."/>
            <person name="Da Silva C."/>
            <person name="Brinkmann H."/>
            <person name="Mikhaleva J."/>
            <person name="Olsen L.C."/>
            <person name="Jubin C."/>
            <person name="Canestro C."/>
            <person name="Bouquet J.M."/>
            <person name="Danks G."/>
            <person name="Poulain J."/>
            <person name="Campsteijn C."/>
            <person name="Adamski M."/>
            <person name="Cross I."/>
            <person name="Yadetie F."/>
            <person name="Muffato M."/>
            <person name="Louis A."/>
            <person name="Butcher S."/>
            <person name="Tsagkogeorga G."/>
            <person name="Konrad A."/>
            <person name="Singh S."/>
            <person name="Jensen M.F."/>
            <person name="Cong E.H."/>
            <person name="Eikeseth-Otteraa H."/>
            <person name="Noel B."/>
            <person name="Anthouard V."/>
            <person name="Porcel B.M."/>
            <person name="Kachouri-Lafond R."/>
            <person name="Nishino A."/>
            <person name="Ugolini M."/>
            <person name="Chourrout P."/>
            <person name="Nishida H."/>
            <person name="Aasland R."/>
            <person name="Huzurbazar S."/>
            <person name="Westhof E."/>
            <person name="Delsuc F."/>
            <person name="Lehrach H."/>
            <person name="Reinhardt R."/>
            <person name="Weissenbach J."/>
            <person name="Roy S.W."/>
            <person name="Artiguenave F."/>
            <person name="Postlethwait J.H."/>
            <person name="Manak J.R."/>
            <person name="Thompson E.M."/>
            <person name="Jaillon O."/>
            <person name="Du Pasquier L."/>
            <person name="Boudinot P."/>
            <person name="Liberles D.A."/>
            <person name="Volff J.N."/>
            <person name="Philippe H."/>
            <person name="Lenhard B."/>
            <person name="Roest Crollius H."/>
            <person name="Wincker P."/>
            <person name="Chourrout D."/>
        </authorList>
    </citation>
    <scope>NUCLEOTIDE SEQUENCE [LARGE SCALE GENOMIC DNA]</scope>
</reference>
<dbReference type="EMBL" id="FN656161">
    <property type="protein sequence ID" value="CBY40890.1"/>
    <property type="molecule type" value="Genomic_DNA"/>
</dbReference>
<dbReference type="InParanoid" id="E4XNL1"/>
<proteinExistence type="predicted"/>
<dbReference type="OrthoDB" id="10285198at2759"/>
<organism evidence="2">
    <name type="scientific">Oikopleura dioica</name>
    <name type="common">Tunicate</name>
    <dbReference type="NCBI Taxonomy" id="34765"/>
    <lineage>
        <taxon>Eukaryota</taxon>
        <taxon>Metazoa</taxon>
        <taxon>Chordata</taxon>
        <taxon>Tunicata</taxon>
        <taxon>Appendicularia</taxon>
        <taxon>Copelata</taxon>
        <taxon>Oikopleuridae</taxon>
        <taxon>Oikopleura</taxon>
    </lineage>
</organism>
<keyword evidence="1" id="KW-0472">Membrane</keyword>